<keyword evidence="1" id="KW-0732">Signal</keyword>
<organism evidence="2 3">
    <name type="scientific">Operophtera brumata</name>
    <name type="common">Winter moth</name>
    <name type="synonym">Phalaena brumata</name>
    <dbReference type="NCBI Taxonomy" id="104452"/>
    <lineage>
        <taxon>Eukaryota</taxon>
        <taxon>Metazoa</taxon>
        <taxon>Ecdysozoa</taxon>
        <taxon>Arthropoda</taxon>
        <taxon>Hexapoda</taxon>
        <taxon>Insecta</taxon>
        <taxon>Pterygota</taxon>
        <taxon>Neoptera</taxon>
        <taxon>Endopterygota</taxon>
        <taxon>Lepidoptera</taxon>
        <taxon>Glossata</taxon>
        <taxon>Ditrysia</taxon>
        <taxon>Geometroidea</taxon>
        <taxon>Geometridae</taxon>
        <taxon>Larentiinae</taxon>
        <taxon>Operophtera</taxon>
    </lineage>
</organism>
<gene>
    <name evidence="2" type="ORF">OBRU01_17157</name>
</gene>
<reference evidence="2 3" key="1">
    <citation type="journal article" date="2015" name="Genome Biol. Evol.">
        <title>The genome of winter moth (Operophtera brumata) provides a genomic perspective on sexual dimorphism and phenology.</title>
        <authorList>
            <person name="Derks M.F."/>
            <person name="Smit S."/>
            <person name="Salis L."/>
            <person name="Schijlen E."/>
            <person name="Bossers A."/>
            <person name="Mateman C."/>
            <person name="Pijl A.S."/>
            <person name="de Ridder D."/>
            <person name="Groenen M.A."/>
            <person name="Visser M.E."/>
            <person name="Megens H.J."/>
        </authorList>
    </citation>
    <scope>NUCLEOTIDE SEQUENCE [LARGE SCALE GENOMIC DNA]</scope>
    <source>
        <strain evidence="2">WM2013NL</strain>
        <tissue evidence="2">Head and thorax</tissue>
    </source>
</reference>
<evidence type="ECO:0000313" key="3">
    <source>
        <dbReference type="Proteomes" id="UP000037510"/>
    </source>
</evidence>
<protein>
    <submittedName>
        <fullName evidence="2">UDP-glucosyltransferase protein 3</fullName>
    </submittedName>
</protein>
<sequence length="89" mass="9786">MASASLLLLTLLAASYDCDAYKILVVFPLPATSHGILGDGVVRHLLNAGHEVSKELDYVFGDRSRILENIYKNPKILRASGVKMRKSED</sequence>
<dbReference type="Proteomes" id="UP000037510">
    <property type="component" value="Unassembled WGS sequence"/>
</dbReference>
<feature type="chain" id="PRO_5005572933" evidence="1">
    <location>
        <begin position="21"/>
        <end position="89"/>
    </location>
</feature>
<proteinExistence type="predicted"/>
<keyword evidence="2" id="KW-0808">Transferase</keyword>
<dbReference type="EMBL" id="JTDY01003683">
    <property type="protein sequence ID" value="KOB69156.1"/>
    <property type="molecule type" value="Genomic_DNA"/>
</dbReference>
<keyword evidence="3" id="KW-1185">Reference proteome</keyword>
<dbReference type="GO" id="GO:0016740">
    <property type="term" value="F:transferase activity"/>
    <property type="evidence" value="ECO:0007669"/>
    <property type="project" value="UniProtKB-KW"/>
</dbReference>
<evidence type="ECO:0000313" key="2">
    <source>
        <dbReference type="EMBL" id="KOB69156.1"/>
    </source>
</evidence>
<feature type="signal peptide" evidence="1">
    <location>
        <begin position="1"/>
        <end position="20"/>
    </location>
</feature>
<name>A0A0L7L1J2_OPEBR</name>
<comment type="caution">
    <text evidence="2">The sequence shown here is derived from an EMBL/GenBank/DDBJ whole genome shotgun (WGS) entry which is preliminary data.</text>
</comment>
<evidence type="ECO:0000256" key="1">
    <source>
        <dbReference type="SAM" id="SignalP"/>
    </source>
</evidence>
<dbReference type="AlphaFoldDB" id="A0A0L7L1J2"/>
<accession>A0A0L7L1J2</accession>